<evidence type="ECO:0000256" key="3">
    <source>
        <dbReference type="ARBA" id="ARBA00022840"/>
    </source>
</evidence>
<keyword evidence="3 5" id="KW-0067">ATP-binding</keyword>
<feature type="domain" description="ABC transporter" evidence="4">
    <location>
        <begin position="8"/>
        <end position="235"/>
    </location>
</feature>
<dbReference type="GO" id="GO:0016887">
    <property type="term" value="F:ATP hydrolysis activity"/>
    <property type="evidence" value="ECO:0007669"/>
    <property type="project" value="InterPro"/>
</dbReference>
<dbReference type="AlphaFoldDB" id="A0A5B9EE71"/>
<protein>
    <submittedName>
        <fullName evidence="5">ABC transporter ATP-binding protein</fullName>
    </submittedName>
</protein>
<dbReference type="OrthoDB" id="9804819at2"/>
<dbReference type="InterPro" id="IPR027417">
    <property type="entry name" value="P-loop_NTPase"/>
</dbReference>
<dbReference type="InterPro" id="IPR003593">
    <property type="entry name" value="AAA+_ATPase"/>
</dbReference>
<dbReference type="EMBL" id="CP042806">
    <property type="protein sequence ID" value="QEE28587.1"/>
    <property type="molecule type" value="Genomic_DNA"/>
</dbReference>
<keyword evidence="6" id="KW-1185">Reference proteome</keyword>
<keyword evidence="1" id="KW-0813">Transport</keyword>
<evidence type="ECO:0000256" key="2">
    <source>
        <dbReference type="ARBA" id="ARBA00022741"/>
    </source>
</evidence>
<dbReference type="Gene3D" id="3.40.50.300">
    <property type="entry name" value="P-loop containing nucleotide triphosphate hydrolases"/>
    <property type="match status" value="1"/>
</dbReference>
<dbReference type="PANTHER" id="PTHR42939:SF1">
    <property type="entry name" value="ABC TRANSPORTER ATP-BINDING PROTEIN ALBC-RELATED"/>
    <property type="match status" value="1"/>
</dbReference>
<name>A0A5B9EE71_9BACT</name>
<evidence type="ECO:0000313" key="5">
    <source>
        <dbReference type="EMBL" id="QEE28587.1"/>
    </source>
</evidence>
<gene>
    <name evidence="5" type="ORF">FTW19_11615</name>
</gene>
<evidence type="ECO:0000259" key="4">
    <source>
        <dbReference type="PROSITE" id="PS50893"/>
    </source>
</evidence>
<evidence type="ECO:0000313" key="6">
    <source>
        <dbReference type="Proteomes" id="UP000321820"/>
    </source>
</evidence>
<dbReference type="RefSeq" id="WP_147647777.1">
    <property type="nucleotide sequence ID" value="NZ_CP042806.1"/>
</dbReference>
<evidence type="ECO:0000256" key="1">
    <source>
        <dbReference type="ARBA" id="ARBA00022448"/>
    </source>
</evidence>
<dbReference type="GO" id="GO:0005524">
    <property type="term" value="F:ATP binding"/>
    <property type="evidence" value="ECO:0007669"/>
    <property type="project" value="UniProtKB-KW"/>
</dbReference>
<reference evidence="5 6" key="1">
    <citation type="submission" date="2019-08" db="EMBL/GenBank/DDBJ databases">
        <title>Complete genome sequence of Terriglobus albidus strain ORNL.</title>
        <authorList>
            <person name="Podar M."/>
        </authorList>
    </citation>
    <scope>NUCLEOTIDE SEQUENCE [LARGE SCALE GENOMIC DNA]</scope>
    <source>
        <strain evidence="5 6">ORNL</strain>
    </source>
</reference>
<dbReference type="CDD" id="cd03230">
    <property type="entry name" value="ABC_DR_subfamily_A"/>
    <property type="match status" value="1"/>
</dbReference>
<dbReference type="SMART" id="SM00382">
    <property type="entry name" value="AAA"/>
    <property type="match status" value="1"/>
</dbReference>
<sequence length="311" mass="34183">MTIVAPAIEARQLSKRIGKNTLLAPLDLTVPRGAILAVIGANGAGKSTLIKLLLNMWEPTTGEATVLGIPSTSLRGAALQRIGYVSEKQEMPEWMTVGALMDHLRPMYPVWNDRDLLDELQLPLDRRIKHLSRGMRMKAALASVLAFKPELLMLDEPFTGLDTAIRTELVKALLGRAHVENSGDATTIVISSHDLDEMESFATHVAFLHEGELLFAEPIEKLLTRCREVTVRFGQVTAERSIPTLAEGCIAAEASGAMLRFVDMKVNVDDHEGAIRALMPDVVDVQSEPMSLRSIFLALNQESRANDRSRV</sequence>
<organism evidence="5 6">
    <name type="scientific">Terriglobus albidus</name>
    <dbReference type="NCBI Taxonomy" id="1592106"/>
    <lineage>
        <taxon>Bacteria</taxon>
        <taxon>Pseudomonadati</taxon>
        <taxon>Acidobacteriota</taxon>
        <taxon>Terriglobia</taxon>
        <taxon>Terriglobales</taxon>
        <taxon>Acidobacteriaceae</taxon>
        <taxon>Terriglobus</taxon>
    </lineage>
</organism>
<dbReference type="InterPro" id="IPR003439">
    <property type="entry name" value="ABC_transporter-like_ATP-bd"/>
</dbReference>
<dbReference type="InterPro" id="IPR051782">
    <property type="entry name" value="ABC_Transporter_VariousFunc"/>
</dbReference>
<dbReference type="KEGG" id="talb:FTW19_11615"/>
<dbReference type="Pfam" id="PF00005">
    <property type="entry name" value="ABC_tran"/>
    <property type="match status" value="1"/>
</dbReference>
<keyword evidence="2" id="KW-0547">Nucleotide-binding</keyword>
<dbReference type="PROSITE" id="PS50893">
    <property type="entry name" value="ABC_TRANSPORTER_2"/>
    <property type="match status" value="1"/>
</dbReference>
<dbReference type="Proteomes" id="UP000321820">
    <property type="component" value="Chromosome"/>
</dbReference>
<dbReference type="SUPFAM" id="SSF52540">
    <property type="entry name" value="P-loop containing nucleoside triphosphate hydrolases"/>
    <property type="match status" value="1"/>
</dbReference>
<proteinExistence type="predicted"/>
<accession>A0A5B9EE71</accession>
<dbReference type="PANTHER" id="PTHR42939">
    <property type="entry name" value="ABC TRANSPORTER ATP-BINDING PROTEIN ALBC-RELATED"/>
    <property type="match status" value="1"/>
</dbReference>